<keyword evidence="2" id="KW-1185">Reference proteome</keyword>
<dbReference type="AlphaFoldDB" id="A0A7N2KV42"/>
<proteinExistence type="predicted"/>
<evidence type="ECO:0000313" key="1">
    <source>
        <dbReference type="EnsemblPlants" id="QL02p031109:mrna:CDS:1"/>
    </source>
</evidence>
<dbReference type="InParanoid" id="A0A7N2KV42"/>
<reference evidence="2" key="1">
    <citation type="journal article" date="2016" name="G3 (Bethesda)">
        <title>First Draft Assembly and Annotation of the Genome of a California Endemic Oak Quercus lobata Nee (Fagaceae).</title>
        <authorList>
            <person name="Sork V.L."/>
            <person name="Fitz-Gibbon S.T."/>
            <person name="Puiu D."/>
            <person name="Crepeau M."/>
            <person name="Gugger P.F."/>
            <person name="Sherman R."/>
            <person name="Stevens K."/>
            <person name="Langley C.H."/>
            <person name="Pellegrini M."/>
            <person name="Salzberg S.L."/>
        </authorList>
    </citation>
    <scope>NUCLEOTIDE SEQUENCE [LARGE SCALE GENOMIC DNA]</scope>
    <source>
        <strain evidence="2">cv. SW786</strain>
    </source>
</reference>
<dbReference type="SUPFAM" id="SSF53756">
    <property type="entry name" value="UDP-Glycosyltransferase/glycogen phosphorylase"/>
    <property type="match status" value="1"/>
</dbReference>
<dbReference type="PANTHER" id="PTHR48045">
    <property type="entry name" value="UDP-GLYCOSYLTRANSFERASE 72B1"/>
    <property type="match status" value="1"/>
</dbReference>
<name>A0A7N2KV42_QUELO</name>
<protein>
    <submittedName>
        <fullName evidence="1">Uncharacterized protein</fullName>
    </submittedName>
</protein>
<reference evidence="1" key="2">
    <citation type="submission" date="2021-01" db="UniProtKB">
        <authorList>
            <consortium name="EnsemblPlants"/>
        </authorList>
    </citation>
    <scope>IDENTIFICATION</scope>
</reference>
<evidence type="ECO:0000313" key="2">
    <source>
        <dbReference type="Proteomes" id="UP000594261"/>
    </source>
</evidence>
<dbReference type="Gene3D" id="3.40.50.2000">
    <property type="entry name" value="Glycogen Phosphorylase B"/>
    <property type="match status" value="2"/>
</dbReference>
<accession>A0A7N2KV42</accession>
<dbReference type="PANTHER" id="PTHR48045:SF12">
    <property type="entry name" value="GLYCOSYLTRANSFERASE"/>
    <property type="match status" value="1"/>
</dbReference>
<organism evidence="1 2">
    <name type="scientific">Quercus lobata</name>
    <name type="common">Valley oak</name>
    <dbReference type="NCBI Taxonomy" id="97700"/>
    <lineage>
        <taxon>Eukaryota</taxon>
        <taxon>Viridiplantae</taxon>
        <taxon>Streptophyta</taxon>
        <taxon>Embryophyta</taxon>
        <taxon>Tracheophyta</taxon>
        <taxon>Spermatophyta</taxon>
        <taxon>Magnoliopsida</taxon>
        <taxon>eudicotyledons</taxon>
        <taxon>Gunneridae</taxon>
        <taxon>Pentapetalae</taxon>
        <taxon>rosids</taxon>
        <taxon>fabids</taxon>
        <taxon>Fagales</taxon>
        <taxon>Fagaceae</taxon>
        <taxon>Quercus</taxon>
    </lineage>
</organism>
<dbReference type="EnsemblPlants" id="QL02p031109:mrna">
    <property type="protein sequence ID" value="QL02p031109:mrna:CDS:1"/>
    <property type="gene ID" value="QL02p031109"/>
</dbReference>
<dbReference type="Gramene" id="QL02p031109:mrna">
    <property type="protein sequence ID" value="QL02p031109:mrna:CDS:1"/>
    <property type="gene ID" value="QL02p031109"/>
</dbReference>
<dbReference type="Proteomes" id="UP000594261">
    <property type="component" value="Chromosome 2"/>
</dbReference>
<dbReference type="OMA" id="RNEAYKI"/>
<sequence>MVLSLTFDLHKLDEKFSYEYRDLLESVKLPGCVPIHGSDFPNHFQDRRNEAYKIFVFSSKRLHVADGIIVDSFMDLEPGAFEDLKKGGKGKPPIYFIGPLIRSVSDCGVDEFECLRWLDKQPNESVLYVSFNSGGTLSNQ</sequence>